<gene>
    <name evidence="2" type="ORF">ACFQEY_10395</name>
</gene>
<keyword evidence="2" id="KW-0808">Transferase</keyword>
<evidence type="ECO:0000313" key="3">
    <source>
        <dbReference type="Proteomes" id="UP001596333"/>
    </source>
</evidence>
<dbReference type="Gene3D" id="3.40.630.30">
    <property type="match status" value="1"/>
</dbReference>
<dbReference type="EMBL" id="JBHSXI010000011">
    <property type="protein sequence ID" value="MFC6889420.1"/>
    <property type="molecule type" value="Genomic_DNA"/>
</dbReference>
<proteinExistence type="predicted"/>
<organism evidence="2 3">
    <name type="scientific">Halorubrum trueperi</name>
    <dbReference type="NCBI Taxonomy" id="2004704"/>
    <lineage>
        <taxon>Archaea</taxon>
        <taxon>Methanobacteriati</taxon>
        <taxon>Methanobacteriota</taxon>
        <taxon>Stenosarchaea group</taxon>
        <taxon>Halobacteria</taxon>
        <taxon>Halobacteriales</taxon>
        <taxon>Haloferacaceae</taxon>
        <taxon>Halorubrum</taxon>
    </lineage>
</organism>
<keyword evidence="2" id="KW-0012">Acyltransferase</keyword>
<dbReference type="GO" id="GO:0016746">
    <property type="term" value="F:acyltransferase activity"/>
    <property type="evidence" value="ECO:0007669"/>
    <property type="project" value="UniProtKB-KW"/>
</dbReference>
<accession>A0ABD5UJ78</accession>
<name>A0ABD5UJ78_9EURY</name>
<feature type="domain" description="BioF2-like acetyltransferase" evidence="1">
    <location>
        <begin position="167"/>
        <end position="294"/>
    </location>
</feature>
<evidence type="ECO:0000259" key="1">
    <source>
        <dbReference type="Pfam" id="PF13480"/>
    </source>
</evidence>
<dbReference type="InterPro" id="IPR016181">
    <property type="entry name" value="Acyl_CoA_acyltransferase"/>
</dbReference>
<evidence type="ECO:0000313" key="2">
    <source>
        <dbReference type="EMBL" id="MFC6889420.1"/>
    </source>
</evidence>
<protein>
    <submittedName>
        <fullName evidence="2">GNAT family N-acetyltransferase</fullName>
        <ecNumber evidence="2">2.3.1.-</ecNumber>
    </submittedName>
</protein>
<dbReference type="Pfam" id="PF13480">
    <property type="entry name" value="Acetyltransf_6"/>
    <property type="match status" value="1"/>
</dbReference>
<dbReference type="AlphaFoldDB" id="A0ABD5UJ78"/>
<sequence>MSVEVERLDDAGAWDALVARADETTPFHRRAALDVIAAHSDTDLHPLVGYVGEEPAGLFPVFERSVGPVSVAFSPPPNLKVPSLGPATFADPAMKRRKRERRHRRFVESALSVVDDEIAPSFVTVRAGVGYDDPRPFVWNGFEPTPRFTYHVDLTPGQDSLLAETSSDLRSNLRKTDDDAFEIVDGGRPGMEQVVVNARRRHEEQGISYGVTPAFARDLSRAIPEAVTAKICRVDGVFAGGTIVLSDDDTAYRWQSVADFDAPVPAGDLLDWHVIRDAIDRGLETYDLVGANNRRLCGYKSKFAPDVATHYRLQRSGRLMDAVANLYLRVR</sequence>
<dbReference type="RefSeq" id="WP_379768210.1">
    <property type="nucleotide sequence ID" value="NZ_JBHSXI010000011.1"/>
</dbReference>
<reference evidence="2 3" key="1">
    <citation type="journal article" date="2019" name="Int. J. Syst. Evol. Microbiol.">
        <title>The Global Catalogue of Microorganisms (GCM) 10K type strain sequencing project: providing services to taxonomists for standard genome sequencing and annotation.</title>
        <authorList>
            <consortium name="The Broad Institute Genomics Platform"/>
            <consortium name="The Broad Institute Genome Sequencing Center for Infectious Disease"/>
            <person name="Wu L."/>
            <person name="Ma J."/>
        </authorList>
    </citation>
    <scope>NUCLEOTIDE SEQUENCE [LARGE SCALE GENOMIC DNA]</scope>
    <source>
        <strain evidence="2 3">Y73</strain>
    </source>
</reference>
<dbReference type="SUPFAM" id="SSF55729">
    <property type="entry name" value="Acyl-CoA N-acyltransferases (Nat)"/>
    <property type="match status" value="1"/>
</dbReference>
<dbReference type="Proteomes" id="UP001596333">
    <property type="component" value="Unassembled WGS sequence"/>
</dbReference>
<dbReference type="EC" id="2.3.1.-" evidence="2"/>
<keyword evidence="3" id="KW-1185">Reference proteome</keyword>
<dbReference type="InterPro" id="IPR038740">
    <property type="entry name" value="BioF2-like_GNAT_dom"/>
</dbReference>
<comment type="caution">
    <text evidence="2">The sequence shown here is derived from an EMBL/GenBank/DDBJ whole genome shotgun (WGS) entry which is preliminary data.</text>
</comment>